<name>A0A1H8VSP1_9FIRM</name>
<dbReference type="STRING" id="112903.SAMN04490178_11290"/>
<gene>
    <name evidence="3" type="ORF">SAMN04490178_11290</name>
</gene>
<dbReference type="InterPro" id="IPR053864">
    <property type="entry name" value="DUF6933"/>
</dbReference>
<sequence length="362" mass="41968">MLIQCTKKLLEELKIEPVLVNTSEPALFSWHANLITVNRKKTVVLVNDSNHYVIVLYGIQARNFKNLDELIIFSIRETLLAECMKPELVENFTQHSPVVTYAKTKDRSSVAKMNKACEMVYWHADELQSNMVIQSSVNRRVSTHLVGIGKGAYKHPNECLYKDLENFTGTSIFDCQAVELMITLELTDYKVWRKVVVPLHFTFLQLHHILQILFTWQDCHLHDFNVIDKDKAITNIVCGEDAFEYPKDIPMIKEADCKLSEYIPKYLTIQYTYDFGDEWRHWIEVGNVIESYPHNYSVCVEGEGNAPPEDVGGEPGYYDFLEIIADPKHPDHKEMINWSQMQGYQDFNIELINHKLKGYGNL</sequence>
<dbReference type="Gene3D" id="3.10.290.30">
    <property type="entry name" value="MM3350-like"/>
    <property type="match status" value="1"/>
</dbReference>
<dbReference type="SUPFAM" id="SSF159941">
    <property type="entry name" value="MM3350-like"/>
    <property type="match status" value="1"/>
</dbReference>
<dbReference type="Proteomes" id="UP000198847">
    <property type="component" value="Unassembled WGS sequence"/>
</dbReference>
<evidence type="ECO:0000313" key="3">
    <source>
        <dbReference type="EMBL" id="SEP18247.1"/>
    </source>
</evidence>
<feature type="domain" description="DUF6933" evidence="2">
    <location>
        <begin position="2"/>
        <end position="158"/>
    </location>
</feature>
<dbReference type="EMBL" id="FODY01000012">
    <property type="protein sequence ID" value="SEP18247.1"/>
    <property type="molecule type" value="Genomic_DNA"/>
</dbReference>
<dbReference type="PANTHER" id="PTHR41878">
    <property type="entry name" value="LEXA REPRESSOR-RELATED"/>
    <property type="match status" value="1"/>
</dbReference>
<evidence type="ECO:0000259" key="1">
    <source>
        <dbReference type="Pfam" id="PF07929"/>
    </source>
</evidence>
<organism evidence="3 4">
    <name type="scientific">Propionispora vibrioides</name>
    <dbReference type="NCBI Taxonomy" id="112903"/>
    <lineage>
        <taxon>Bacteria</taxon>
        <taxon>Bacillati</taxon>
        <taxon>Bacillota</taxon>
        <taxon>Negativicutes</taxon>
        <taxon>Selenomonadales</taxon>
        <taxon>Sporomusaceae</taxon>
        <taxon>Propionispora</taxon>
    </lineage>
</organism>
<evidence type="ECO:0000259" key="2">
    <source>
        <dbReference type="Pfam" id="PF22016"/>
    </source>
</evidence>
<dbReference type="Pfam" id="PF07929">
    <property type="entry name" value="PRiA4_ORF3"/>
    <property type="match status" value="1"/>
</dbReference>
<dbReference type="AlphaFoldDB" id="A0A1H8VSP1"/>
<protein>
    <submittedName>
        <fullName evidence="3">PRiA4b ORF-3-like protein</fullName>
    </submittedName>
</protein>
<reference evidence="3 4" key="1">
    <citation type="submission" date="2016-10" db="EMBL/GenBank/DDBJ databases">
        <authorList>
            <person name="de Groot N.N."/>
        </authorList>
    </citation>
    <scope>NUCLEOTIDE SEQUENCE [LARGE SCALE GENOMIC DNA]</scope>
    <source>
        <strain evidence="3 4">DSM 13305</strain>
    </source>
</reference>
<dbReference type="Pfam" id="PF22016">
    <property type="entry name" value="DUF6933"/>
    <property type="match status" value="1"/>
</dbReference>
<dbReference type="InterPro" id="IPR012912">
    <property type="entry name" value="Plasmid_pRiA4b_Orf3-like"/>
</dbReference>
<keyword evidence="4" id="KW-1185">Reference proteome</keyword>
<feature type="domain" description="Plasmid pRiA4b Orf3-like" evidence="1">
    <location>
        <begin position="177"/>
        <end position="352"/>
    </location>
</feature>
<dbReference type="OrthoDB" id="9801392at2"/>
<dbReference type="RefSeq" id="WP_091747213.1">
    <property type="nucleotide sequence ID" value="NZ_FODY01000012.1"/>
</dbReference>
<dbReference type="InterPro" id="IPR024047">
    <property type="entry name" value="MM3350-like_sf"/>
</dbReference>
<proteinExistence type="predicted"/>
<accession>A0A1H8VSP1</accession>
<evidence type="ECO:0000313" key="4">
    <source>
        <dbReference type="Proteomes" id="UP000198847"/>
    </source>
</evidence>
<dbReference type="PANTHER" id="PTHR41878:SF1">
    <property type="entry name" value="TNPR PROTEIN"/>
    <property type="match status" value="1"/>
</dbReference>